<reference evidence="1 2" key="1">
    <citation type="submission" date="2015-01" db="EMBL/GenBank/DDBJ databases">
        <title>Draft Genome Sequence of Mycoplasma capricolum subsp. capricolum str. GM508D.</title>
        <authorList>
            <person name="Calcutt M.J."/>
            <person name="Foecking M.F."/>
        </authorList>
    </citation>
    <scope>NUCLEOTIDE SEQUENCE [LARGE SCALE GENOMIC DNA]</scope>
    <source>
        <strain evidence="1 2">GM508D</strain>
    </source>
</reference>
<dbReference type="Proteomes" id="UP000031975">
    <property type="component" value="Unassembled WGS sequence"/>
</dbReference>
<comment type="caution">
    <text evidence="1">The sequence shown here is derived from an EMBL/GenBank/DDBJ whole genome shotgun (WGS) entry which is preliminary data.</text>
</comment>
<evidence type="ECO:0000313" key="2">
    <source>
        <dbReference type="Proteomes" id="UP000031975"/>
    </source>
</evidence>
<name>A0A0C2ZLH6_MYCCA</name>
<evidence type="ECO:0000313" key="1">
    <source>
        <dbReference type="EMBL" id="KIM13765.1"/>
    </source>
</evidence>
<gene>
    <name evidence="1" type="ORF">MCGM508_01575</name>
</gene>
<dbReference type="RefSeq" id="WP_041159679.1">
    <property type="nucleotide sequence ID" value="NZ_JXQB01000001.1"/>
</dbReference>
<protein>
    <submittedName>
        <fullName evidence="1">Uncharacterized protein</fullName>
    </submittedName>
</protein>
<dbReference type="EMBL" id="JXQB01000001">
    <property type="protein sequence ID" value="KIM13765.1"/>
    <property type="molecule type" value="Genomic_DNA"/>
</dbReference>
<dbReference type="AlphaFoldDB" id="A0A0C2ZLH6"/>
<organism evidence="1 2">
    <name type="scientific">Mycoplasma capricolum subsp. capricolum</name>
    <dbReference type="NCBI Taxonomy" id="40479"/>
    <lineage>
        <taxon>Bacteria</taxon>
        <taxon>Bacillati</taxon>
        <taxon>Mycoplasmatota</taxon>
        <taxon>Mollicutes</taxon>
        <taxon>Mycoplasmataceae</taxon>
        <taxon>Mycoplasma</taxon>
    </lineage>
</organism>
<sequence>MKKANILNLIRYHIEKNDISFIKEALIIANNFTINGDIQLAEYIIELISPISDQYMWLKDEFYNIQKHLIKKENLSVDKEKQLLFKYFHNIDRTSKRDKIDFNIFLNKPVFIKLWNNSKLYKGYLIKTNTKPEQYRILPFQYNSTNYNIIFQKYDVEWLQTKNNIRYLTNDFILTNKEKQLYLLNKTRD</sequence>
<proteinExistence type="predicted"/>
<accession>A0A0C2ZLH6</accession>